<dbReference type="SUPFAM" id="SSF52507">
    <property type="entry name" value="Homo-oligomeric flavin-containing Cys decarboxylases, HFCD"/>
    <property type="match status" value="1"/>
</dbReference>
<dbReference type="EC" id="6.3.2.5" evidence="3"/>
<dbReference type="AlphaFoldDB" id="A0A7C5KAY6"/>
<dbReference type="GO" id="GO:0046872">
    <property type="term" value="F:metal ion binding"/>
    <property type="evidence" value="ECO:0007669"/>
    <property type="project" value="UniProtKB-KW"/>
</dbReference>
<reference evidence="7" key="1">
    <citation type="journal article" date="2020" name="mSystems">
        <title>Genome- and Community-Level Interaction Insights into Carbon Utilization and Element Cycling Functions of Hydrothermarchaeota in Hydrothermal Sediment.</title>
        <authorList>
            <person name="Zhou Z."/>
            <person name="Liu Y."/>
            <person name="Xu W."/>
            <person name="Pan J."/>
            <person name="Luo Z.H."/>
            <person name="Li M."/>
        </authorList>
    </citation>
    <scope>NUCLEOTIDE SEQUENCE [LARGE SCALE GENOMIC DNA]</scope>
    <source>
        <strain evidence="7">SpSt-1019</strain>
    </source>
</reference>
<evidence type="ECO:0000256" key="2">
    <source>
        <dbReference type="ARBA" id="ARBA00023239"/>
    </source>
</evidence>
<feature type="active site" description="Proton donor" evidence="3">
    <location>
        <position position="156"/>
    </location>
</feature>
<feature type="domain" description="DNA/pantothenate metabolism flavoprotein C-terminal" evidence="6">
    <location>
        <begin position="186"/>
        <end position="390"/>
    </location>
</feature>
<dbReference type="NCBIfam" id="TIGR00521">
    <property type="entry name" value="coaBC_dfp"/>
    <property type="match status" value="1"/>
</dbReference>
<comment type="catalytic activity">
    <reaction evidence="3 4">
        <text>(R)-4'-phosphopantothenate + L-cysteine + CTP = N-[(R)-4-phosphopantothenoyl]-L-cysteine + CMP + diphosphate + H(+)</text>
        <dbReference type="Rhea" id="RHEA:19397"/>
        <dbReference type="ChEBI" id="CHEBI:10986"/>
        <dbReference type="ChEBI" id="CHEBI:15378"/>
        <dbReference type="ChEBI" id="CHEBI:33019"/>
        <dbReference type="ChEBI" id="CHEBI:35235"/>
        <dbReference type="ChEBI" id="CHEBI:37563"/>
        <dbReference type="ChEBI" id="CHEBI:59458"/>
        <dbReference type="ChEBI" id="CHEBI:60377"/>
        <dbReference type="EC" id="6.3.2.5"/>
    </reaction>
</comment>
<feature type="binding site" evidence="3">
    <location>
        <position position="320"/>
    </location>
    <ligand>
        <name>CTP</name>
        <dbReference type="ChEBI" id="CHEBI:37563"/>
    </ligand>
</feature>
<keyword evidence="3 4" id="KW-0288">FMN</keyword>
<keyword evidence="1 3" id="KW-0210">Decarboxylase</keyword>
<organism evidence="7">
    <name type="scientific">Thermodesulfobium narugense</name>
    <dbReference type="NCBI Taxonomy" id="184064"/>
    <lineage>
        <taxon>Bacteria</taxon>
        <taxon>Pseudomonadati</taxon>
        <taxon>Thermodesulfobiota</taxon>
        <taxon>Thermodesulfobiia</taxon>
        <taxon>Thermodesulfobiales</taxon>
        <taxon>Thermodesulfobiaceae</taxon>
        <taxon>Thermodesulfobium</taxon>
    </lineage>
</organism>
<keyword evidence="3 4" id="KW-0285">Flavoprotein</keyword>
<comment type="catalytic activity">
    <reaction evidence="3 4">
        <text>N-[(R)-4-phosphopantothenoyl]-L-cysteine + H(+) = (R)-4'-phosphopantetheine + CO2</text>
        <dbReference type="Rhea" id="RHEA:16793"/>
        <dbReference type="ChEBI" id="CHEBI:15378"/>
        <dbReference type="ChEBI" id="CHEBI:16526"/>
        <dbReference type="ChEBI" id="CHEBI:59458"/>
        <dbReference type="ChEBI" id="CHEBI:61723"/>
        <dbReference type="EC" id="4.1.1.36"/>
    </reaction>
</comment>
<feature type="binding site" evidence="3">
    <location>
        <position position="277"/>
    </location>
    <ligand>
        <name>CTP</name>
        <dbReference type="ChEBI" id="CHEBI:37563"/>
    </ligand>
</feature>
<protein>
    <recommendedName>
        <fullName evidence="3">Coenzyme A biosynthesis bifunctional protein CoaBC</fullName>
    </recommendedName>
    <alternativeName>
        <fullName evidence="3">DNA/pantothenate metabolism flavoprotein</fullName>
    </alternativeName>
    <alternativeName>
        <fullName evidence="3">Phosphopantothenoylcysteine synthetase/decarboxylase</fullName>
        <shortName evidence="3">PPCS-PPCDC</shortName>
    </alternativeName>
    <domain>
        <recommendedName>
            <fullName evidence="3">Phosphopantothenoylcysteine decarboxylase</fullName>
            <shortName evidence="3">PPC decarboxylase</shortName>
            <shortName evidence="3">PPC-DC</shortName>
            <ecNumber evidence="3">4.1.1.36</ecNumber>
        </recommendedName>
        <alternativeName>
            <fullName evidence="3">CoaC</fullName>
        </alternativeName>
    </domain>
    <domain>
        <recommendedName>
            <fullName evidence="3">Phosphopantothenate--cysteine ligase</fullName>
            <ecNumber evidence="3">6.3.2.5</ecNumber>
        </recommendedName>
        <alternativeName>
            <fullName evidence="3">CoaB</fullName>
        </alternativeName>
        <alternativeName>
            <fullName evidence="3">Phosphopantothenoylcysteine synthetase</fullName>
            <shortName evidence="3">PPC synthetase</shortName>
            <shortName evidence="3">PPC-S</shortName>
        </alternativeName>
    </domain>
</protein>
<dbReference type="Pfam" id="PF02441">
    <property type="entry name" value="Flavoprotein"/>
    <property type="match status" value="1"/>
</dbReference>
<accession>A0A7C5KAY6</accession>
<dbReference type="PANTHER" id="PTHR14359">
    <property type="entry name" value="HOMO-OLIGOMERIC FLAVIN CONTAINING CYS DECARBOXYLASE FAMILY"/>
    <property type="match status" value="1"/>
</dbReference>
<comment type="similarity">
    <text evidence="3 4">In the N-terminal section; belongs to the HFCD (homo-oligomeric flavin containing Cys decarboxylase) superfamily.</text>
</comment>
<comment type="caution">
    <text evidence="7">The sequence shown here is derived from an EMBL/GenBank/DDBJ whole genome shotgun (WGS) entry which is preliminary data.</text>
</comment>
<keyword evidence="3" id="KW-0511">Multifunctional enzyme</keyword>
<dbReference type="EMBL" id="DRUY01000005">
    <property type="protein sequence ID" value="HHI64939.1"/>
    <property type="molecule type" value="Genomic_DNA"/>
</dbReference>
<dbReference type="EC" id="4.1.1.36" evidence="3"/>
<comment type="function">
    <text evidence="3">Catalyzes two sequential steps in the biosynthesis of coenzyme A. In the first step cysteine is conjugated to 4'-phosphopantothenate to form 4-phosphopantothenoylcysteine. In the second step the latter compound is decarboxylated to form 4'-phosphopantotheine.</text>
</comment>
<dbReference type="InterPro" id="IPR007085">
    <property type="entry name" value="DNA/pantothenate-metab_flavo_C"/>
</dbReference>
<dbReference type="PANTHER" id="PTHR14359:SF6">
    <property type="entry name" value="PHOSPHOPANTOTHENOYLCYSTEINE DECARBOXYLASE"/>
    <property type="match status" value="1"/>
</dbReference>
<comment type="cofactor">
    <cofactor evidence="3">
        <name>Mg(2+)</name>
        <dbReference type="ChEBI" id="CHEBI:18420"/>
    </cofactor>
</comment>
<feature type="binding site" evidence="3">
    <location>
        <begin position="302"/>
        <end position="305"/>
    </location>
    <ligand>
        <name>CTP</name>
        <dbReference type="ChEBI" id="CHEBI:37563"/>
    </ligand>
</feature>
<keyword evidence="3 4" id="KW-0436">Ligase</keyword>
<evidence type="ECO:0000256" key="3">
    <source>
        <dbReference type="HAMAP-Rule" id="MF_02225"/>
    </source>
</evidence>
<evidence type="ECO:0000259" key="6">
    <source>
        <dbReference type="Pfam" id="PF04127"/>
    </source>
</evidence>
<dbReference type="GO" id="GO:0071513">
    <property type="term" value="C:phosphopantothenoylcysteine decarboxylase complex"/>
    <property type="evidence" value="ECO:0007669"/>
    <property type="project" value="TreeGrafter"/>
</dbReference>
<feature type="binding site" evidence="3">
    <location>
        <position position="338"/>
    </location>
    <ligand>
        <name>CTP</name>
        <dbReference type="ChEBI" id="CHEBI:37563"/>
    </ligand>
</feature>
<dbReference type="Gene3D" id="3.40.50.10300">
    <property type="entry name" value="CoaB-like"/>
    <property type="match status" value="1"/>
</dbReference>
<evidence type="ECO:0000256" key="1">
    <source>
        <dbReference type="ARBA" id="ARBA00022793"/>
    </source>
</evidence>
<dbReference type="InterPro" id="IPR036551">
    <property type="entry name" value="Flavin_trans-like"/>
</dbReference>
<dbReference type="HAMAP" id="MF_02225">
    <property type="entry name" value="CoaBC"/>
    <property type="match status" value="1"/>
</dbReference>
<dbReference type="Pfam" id="PF04127">
    <property type="entry name" value="DFP"/>
    <property type="match status" value="1"/>
</dbReference>
<feature type="region of interest" description="Phosphopantothenoylcysteine decarboxylase" evidence="3">
    <location>
        <begin position="1"/>
        <end position="188"/>
    </location>
</feature>
<feature type="binding site" evidence="3">
    <location>
        <position position="334"/>
    </location>
    <ligand>
        <name>CTP</name>
        <dbReference type="ChEBI" id="CHEBI:37563"/>
    </ligand>
</feature>
<dbReference type="GO" id="GO:0015941">
    <property type="term" value="P:pantothenate catabolic process"/>
    <property type="evidence" value="ECO:0007669"/>
    <property type="project" value="InterPro"/>
</dbReference>
<comment type="cofactor">
    <cofactor evidence="3">
        <name>FMN</name>
        <dbReference type="ChEBI" id="CHEBI:58210"/>
    </cofactor>
    <text evidence="3">Binds 1 FMN per subunit.</text>
</comment>
<feature type="region of interest" description="Phosphopantothenate--cysteine ligase" evidence="3">
    <location>
        <begin position="189"/>
        <end position="393"/>
    </location>
</feature>
<dbReference type="Gene3D" id="3.40.50.1950">
    <property type="entry name" value="Flavin prenyltransferase-like"/>
    <property type="match status" value="1"/>
</dbReference>
<gene>
    <name evidence="3 7" type="primary">coaBC</name>
    <name evidence="7" type="ORF">ENL70_00135</name>
</gene>
<feature type="domain" description="Flavoprotein" evidence="5">
    <location>
        <begin position="5"/>
        <end position="169"/>
    </location>
</feature>
<evidence type="ECO:0000259" key="5">
    <source>
        <dbReference type="Pfam" id="PF02441"/>
    </source>
</evidence>
<feature type="binding site" evidence="3">
    <location>
        <position position="287"/>
    </location>
    <ligand>
        <name>CTP</name>
        <dbReference type="ChEBI" id="CHEBI:37563"/>
    </ligand>
</feature>
<comment type="pathway">
    <text evidence="3 4">Cofactor biosynthesis; coenzyme A biosynthesis; CoA from (R)-pantothenate: step 2/5.</text>
</comment>
<dbReference type="GO" id="GO:0015937">
    <property type="term" value="P:coenzyme A biosynthetic process"/>
    <property type="evidence" value="ECO:0007669"/>
    <property type="project" value="UniProtKB-UniRule"/>
</dbReference>
<comment type="pathway">
    <text evidence="3 4">Cofactor biosynthesis; coenzyme A biosynthesis; CoA from (R)-pantothenate: step 3/5.</text>
</comment>
<comment type="similarity">
    <text evidence="3 4">In the C-terminal section; belongs to the PPC synthetase family.</text>
</comment>
<dbReference type="InterPro" id="IPR005252">
    <property type="entry name" value="CoaBC"/>
</dbReference>
<sequence length="393" mass="43607">MDKLKILFGVSGGISVYKAANFVSSLVKEGHEVNVVMTENATKFVSPLTFEALTKNNCYTDTNLPVGKESLAHIILPQNSDVFVVCPATANTISKIALGIADNLLTTMAMARNCPLVLVPAMNNVMWQNPSLQDNVKKLLSQNVIFFGPTYGRLACESTGSGRMLETHELLEMFNYYFYPKKDFLGKKILITAGPTREPIDPVRYISNRSSGKMGYFLAQIASLRGAQVKLISGPTSLDTPYMVERINVETSEEMLRCVRENFETCDILIMAAAVSDFKVSEQFMSKIKKKDSFEIKLTSNPDILKEISKLKKNQLVVGFAAETENLNIYAKKKLEEKGLDYIVANKIHNSGFPFGSEDNEVLILSAEGDSFELSSTKKDIANFILDLLSKKL</sequence>
<evidence type="ECO:0000256" key="4">
    <source>
        <dbReference type="RuleBase" id="RU364078"/>
    </source>
</evidence>
<dbReference type="SUPFAM" id="SSF102645">
    <property type="entry name" value="CoaB-like"/>
    <property type="match status" value="1"/>
</dbReference>
<dbReference type="UniPathway" id="UPA00241">
    <property type="reaction ID" value="UER00353"/>
</dbReference>
<name>A0A7C5KAY6_9BACT</name>
<dbReference type="GO" id="GO:0004633">
    <property type="term" value="F:phosphopantothenoylcysteine decarboxylase activity"/>
    <property type="evidence" value="ECO:0007669"/>
    <property type="project" value="UniProtKB-UniRule"/>
</dbReference>
<keyword evidence="3" id="KW-0479">Metal-binding</keyword>
<proteinExistence type="inferred from homology"/>
<keyword evidence="2 3" id="KW-0456">Lyase</keyword>
<dbReference type="InterPro" id="IPR003382">
    <property type="entry name" value="Flavoprotein"/>
</dbReference>
<comment type="caution">
    <text evidence="3">Lacks conserved residue(s) required for the propagation of feature annotation.</text>
</comment>
<dbReference type="InterPro" id="IPR035929">
    <property type="entry name" value="CoaB-like_sf"/>
</dbReference>
<dbReference type="GO" id="GO:0004632">
    <property type="term" value="F:phosphopantothenate--cysteine ligase activity"/>
    <property type="evidence" value="ECO:0007669"/>
    <property type="project" value="UniProtKB-UniRule"/>
</dbReference>
<dbReference type="GO" id="GO:0010181">
    <property type="term" value="F:FMN binding"/>
    <property type="evidence" value="ECO:0007669"/>
    <property type="project" value="UniProtKB-UniRule"/>
</dbReference>
<comment type="function">
    <text evidence="4">Catalyzes two steps in the biosynthesis of coenzyme A. In the first step cysteine is conjugated to 4'-phosphopantothenate to form 4-phosphopantothenoylcysteine, in the latter compound is decarboxylated to form 4'-phosphopantotheine.</text>
</comment>
<evidence type="ECO:0000313" key="7">
    <source>
        <dbReference type="EMBL" id="HHI64939.1"/>
    </source>
</evidence>
<keyword evidence="3" id="KW-0460">Magnesium</keyword>